<comment type="caution">
    <text evidence="2">The sequence shown here is derived from an EMBL/GenBank/DDBJ whole genome shotgun (WGS) entry which is preliminary data.</text>
</comment>
<proteinExistence type="predicted"/>
<evidence type="ECO:0000313" key="3">
    <source>
        <dbReference type="Proteomes" id="UP001499924"/>
    </source>
</evidence>
<reference evidence="3" key="1">
    <citation type="journal article" date="2019" name="Int. J. Syst. Evol. Microbiol.">
        <title>The Global Catalogue of Microorganisms (GCM) 10K type strain sequencing project: providing services to taxonomists for standard genome sequencing and annotation.</title>
        <authorList>
            <consortium name="The Broad Institute Genomics Platform"/>
            <consortium name="The Broad Institute Genome Sequencing Center for Infectious Disease"/>
            <person name="Wu L."/>
            <person name="Ma J."/>
        </authorList>
    </citation>
    <scope>NUCLEOTIDE SEQUENCE [LARGE SCALE GENOMIC DNA]</scope>
    <source>
        <strain evidence="3">JCM 15614</strain>
    </source>
</reference>
<feature type="transmembrane region" description="Helical" evidence="1">
    <location>
        <begin position="157"/>
        <end position="176"/>
    </location>
</feature>
<feature type="transmembrane region" description="Helical" evidence="1">
    <location>
        <begin position="129"/>
        <end position="150"/>
    </location>
</feature>
<name>A0ABP6PRY7_9ACTN</name>
<feature type="transmembrane region" description="Helical" evidence="1">
    <location>
        <begin position="45"/>
        <end position="67"/>
    </location>
</feature>
<feature type="transmembrane region" description="Helical" evidence="1">
    <location>
        <begin position="426"/>
        <end position="445"/>
    </location>
</feature>
<feature type="transmembrane region" description="Helical" evidence="1">
    <location>
        <begin position="310"/>
        <end position="333"/>
    </location>
</feature>
<keyword evidence="3" id="KW-1185">Reference proteome</keyword>
<keyword evidence="1" id="KW-0472">Membrane</keyword>
<feature type="transmembrane region" description="Helical" evidence="1">
    <location>
        <begin position="204"/>
        <end position="225"/>
    </location>
</feature>
<evidence type="ECO:0000313" key="2">
    <source>
        <dbReference type="EMBL" id="GAA3185263.1"/>
    </source>
</evidence>
<feature type="transmembrane region" description="Helical" evidence="1">
    <location>
        <begin position="399"/>
        <end position="419"/>
    </location>
</feature>
<feature type="transmembrane region" description="Helical" evidence="1">
    <location>
        <begin position="465"/>
        <end position="491"/>
    </location>
</feature>
<evidence type="ECO:0000256" key="1">
    <source>
        <dbReference type="SAM" id="Phobius"/>
    </source>
</evidence>
<dbReference type="Proteomes" id="UP001499924">
    <property type="component" value="Unassembled WGS sequence"/>
</dbReference>
<sequence>MVAFQSLGSQTFYDTPQALAAYRASVGSNAATIALAGPPVGLDTVAGAVAFEISAFVILIAALMAMFTVGRHTRADEEAGRTELVRSARVGRHAPLLAAVIVAALACVALALATGLWATATGLPAAGSFMLGASIGAGGLVFTGITAVVAQVTSTARATYGIVGLLFGVFFVLRAVGDINGNLLVWTSPIGWAQAVHPFSDDRWAPLLLCAAGTVALVAVAVALLDHRDLGSGMLADRPGAPHASRGLSSPIGLALRLQRGSLIGWTVSLALLGLVYGGLAESVETLLADNEEATAFFPEITSAGLVEGYLATTFSINALLAAAYGVSSVLRARTEEAAGRADPVLATATGRATWLASHVVIALLGSFLLLAASGATTAAMRVAATGDADEFGRLFDAALTYAPAVWAVAAVAVALIGLAPRAAVAGAWAVVAYVVIVAMFARALDWPDWVDDASPIGWTPSAPIDGWTLAPAVGLGAAVLTLLAVGFVGFRQRDLTTG</sequence>
<dbReference type="EMBL" id="BAAAVV010000021">
    <property type="protein sequence ID" value="GAA3185263.1"/>
    <property type="molecule type" value="Genomic_DNA"/>
</dbReference>
<feature type="transmembrane region" description="Helical" evidence="1">
    <location>
        <begin position="354"/>
        <end position="379"/>
    </location>
</feature>
<keyword evidence="1" id="KW-0812">Transmembrane</keyword>
<feature type="transmembrane region" description="Helical" evidence="1">
    <location>
        <begin position="96"/>
        <end position="117"/>
    </location>
</feature>
<protein>
    <submittedName>
        <fullName evidence="2">Exporter of polyketide antibiotics</fullName>
    </submittedName>
</protein>
<gene>
    <name evidence="2" type="ORF">GCM10010531_44370</name>
</gene>
<organism evidence="2 3">
    <name type="scientific">Blastococcus jejuensis</name>
    <dbReference type="NCBI Taxonomy" id="351224"/>
    <lineage>
        <taxon>Bacteria</taxon>
        <taxon>Bacillati</taxon>
        <taxon>Actinomycetota</taxon>
        <taxon>Actinomycetes</taxon>
        <taxon>Geodermatophilales</taxon>
        <taxon>Geodermatophilaceae</taxon>
        <taxon>Blastococcus</taxon>
    </lineage>
</organism>
<feature type="transmembrane region" description="Helical" evidence="1">
    <location>
        <begin position="263"/>
        <end position="280"/>
    </location>
</feature>
<accession>A0ABP6PRY7</accession>
<keyword evidence="1" id="KW-1133">Transmembrane helix</keyword>